<dbReference type="Proteomes" id="UP000821837">
    <property type="component" value="Chromosome 1"/>
</dbReference>
<protein>
    <submittedName>
        <fullName evidence="2">Uncharacterized protein</fullName>
    </submittedName>
</protein>
<reference evidence="2" key="2">
    <citation type="submission" date="2021-09" db="EMBL/GenBank/DDBJ databases">
        <authorList>
            <person name="Jia N."/>
            <person name="Wang J."/>
            <person name="Shi W."/>
            <person name="Du L."/>
            <person name="Sun Y."/>
            <person name="Zhan W."/>
            <person name="Jiang J."/>
            <person name="Wang Q."/>
            <person name="Zhang B."/>
            <person name="Ji P."/>
            <person name="Sakyi L.B."/>
            <person name="Cui X."/>
            <person name="Yuan T."/>
            <person name="Jiang B."/>
            <person name="Yang W."/>
            <person name="Lam T.T.-Y."/>
            <person name="Chang Q."/>
            <person name="Ding S."/>
            <person name="Wang X."/>
            <person name="Zhu J."/>
            <person name="Ruan X."/>
            <person name="Zhao L."/>
            <person name="Wei J."/>
            <person name="Que T."/>
            <person name="Du C."/>
            <person name="Cheng J."/>
            <person name="Dai P."/>
            <person name="Han X."/>
            <person name="Huang E."/>
            <person name="Gao Y."/>
            <person name="Liu J."/>
            <person name="Shao H."/>
            <person name="Ye R."/>
            <person name="Li L."/>
            <person name="Wei W."/>
            <person name="Wang X."/>
            <person name="Wang C."/>
            <person name="Huo Q."/>
            <person name="Li W."/>
            <person name="Guo W."/>
            <person name="Chen H."/>
            <person name="Chen S."/>
            <person name="Zhou L."/>
            <person name="Zhou L."/>
            <person name="Ni X."/>
            <person name="Tian J."/>
            <person name="Zhou Y."/>
            <person name="Sheng Y."/>
            <person name="Liu T."/>
            <person name="Pan Y."/>
            <person name="Xia L."/>
            <person name="Li J."/>
            <person name="Zhao F."/>
            <person name="Cao W."/>
        </authorList>
    </citation>
    <scope>NUCLEOTIDE SEQUENCE</scope>
    <source>
        <strain evidence="2">Rsan-2018</strain>
        <tissue evidence="2">Larvae</tissue>
    </source>
</reference>
<feature type="region of interest" description="Disordered" evidence="1">
    <location>
        <begin position="68"/>
        <end position="121"/>
    </location>
</feature>
<feature type="compositionally biased region" description="Basic and acidic residues" evidence="1">
    <location>
        <begin position="74"/>
        <end position="85"/>
    </location>
</feature>
<dbReference type="EMBL" id="JABSTV010001245">
    <property type="protein sequence ID" value="KAH7981651.1"/>
    <property type="molecule type" value="Genomic_DNA"/>
</dbReference>
<name>A0A9D4QFX7_RHISA</name>
<reference evidence="2" key="1">
    <citation type="journal article" date="2020" name="Cell">
        <title>Large-Scale Comparative Analyses of Tick Genomes Elucidate Their Genetic Diversity and Vector Capacities.</title>
        <authorList>
            <consortium name="Tick Genome and Microbiome Consortium (TIGMIC)"/>
            <person name="Jia N."/>
            <person name="Wang J."/>
            <person name="Shi W."/>
            <person name="Du L."/>
            <person name="Sun Y."/>
            <person name="Zhan W."/>
            <person name="Jiang J.F."/>
            <person name="Wang Q."/>
            <person name="Zhang B."/>
            <person name="Ji P."/>
            <person name="Bell-Sakyi L."/>
            <person name="Cui X.M."/>
            <person name="Yuan T.T."/>
            <person name="Jiang B.G."/>
            <person name="Yang W.F."/>
            <person name="Lam T.T."/>
            <person name="Chang Q.C."/>
            <person name="Ding S.J."/>
            <person name="Wang X.J."/>
            <person name="Zhu J.G."/>
            <person name="Ruan X.D."/>
            <person name="Zhao L."/>
            <person name="Wei J.T."/>
            <person name="Ye R.Z."/>
            <person name="Que T.C."/>
            <person name="Du C.H."/>
            <person name="Zhou Y.H."/>
            <person name="Cheng J.X."/>
            <person name="Dai P.F."/>
            <person name="Guo W.B."/>
            <person name="Han X.H."/>
            <person name="Huang E.J."/>
            <person name="Li L.F."/>
            <person name="Wei W."/>
            <person name="Gao Y.C."/>
            <person name="Liu J.Z."/>
            <person name="Shao H.Z."/>
            <person name="Wang X."/>
            <person name="Wang C.C."/>
            <person name="Yang T.C."/>
            <person name="Huo Q.B."/>
            <person name="Li W."/>
            <person name="Chen H.Y."/>
            <person name="Chen S.E."/>
            <person name="Zhou L.G."/>
            <person name="Ni X.B."/>
            <person name="Tian J.H."/>
            <person name="Sheng Y."/>
            <person name="Liu T."/>
            <person name="Pan Y.S."/>
            <person name="Xia L.Y."/>
            <person name="Li J."/>
            <person name="Zhao F."/>
            <person name="Cao W.C."/>
        </authorList>
    </citation>
    <scope>NUCLEOTIDE SEQUENCE</scope>
    <source>
        <strain evidence="2">Rsan-2018</strain>
    </source>
</reference>
<accession>A0A9D4QFX7</accession>
<keyword evidence="3" id="KW-1185">Reference proteome</keyword>
<dbReference type="AlphaFoldDB" id="A0A9D4QFX7"/>
<sequence length="121" mass="12744">MKTSWTPCLTAVQAAARSSSCKHPGAVVPMCPAPRRMNGVEEGQRQMGHSTLPWSRAACPSTSCLSPACPRETGPQERPDTEGKTVDVLPRLPSLHAASTAQPTGITPPCPAENRAALSRT</sequence>
<organism evidence="2 3">
    <name type="scientific">Rhipicephalus sanguineus</name>
    <name type="common">Brown dog tick</name>
    <name type="synonym">Ixodes sanguineus</name>
    <dbReference type="NCBI Taxonomy" id="34632"/>
    <lineage>
        <taxon>Eukaryota</taxon>
        <taxon>Metazoa</taxon>
        <taxon>Ecdysozoa</taxon>
        <taxon>Arthropoda</taxon>
        <taxon>Chelicerata</taxon>
        <taxon>Arachnida</taxon>
        <taxon>Acari</taxon>
        <taxon>Parasitiformes</taxon>
        <taxon>Ixodida</taxon>
        <taxon>Ixodoidea</taxon>
        <taxon>Ixodidae</taxon>
        <taxon>Rhipicephalinae</taxon>
        <taxon>Rhipicephalus</taxon>
        <taxon>Rhipicephalus</taxon>
    </lineage>
</organism>
<evidence type="ECO:0000313" key="3">
    <source>
        <dbReference type="Proteomes" id="UP000821837"/>
    </source>
</evidence>
<evidence type="ECO:0000256" key="1">
    <source>
        <dbReference type="SAM" id="MobiDB-lite"/>
    </source>
</evidence>
<gene>
    <name evidence="2" type="ORF">HPB52_000426</name>
</gene>
<evidence type="ECO:0000313" key="2">
    <source>
        <dbReference type="EMBL" id="KAH7981651.1"/>
    </source>
</evidence>
<comment type="caution">
    <text evidence="2">The sequence shown here is derived from an EMBL/GenBank/DDBJ whole genome shotgun (WGS) entry which is preliminary data.</text>
</comment>
<proteinExistence type="predicted"/>